<feature type="compositionally biased region" description="Polar residues" evidence="4">
    <location>
        <begin position="241"/>
        <end position="257"/>
    </location>
</feature>
<dbReference type="PROSITE" id="PS51304">
    <property type="entry name" value="GALECTIN"/>
    <property type="match status" value="1"/>
</dbReference>
<evidence type="ECO:0000256" key="4">
    <source>
        <dbReference type="SAM" id="MobiDB-lite"/>
    </source>
</evidence>
<feature type="domain" description="Galectin" evidence="5">
    <location>
        <begin position="10"/>
        <end position="144"/>
    </location>
</feature>
<dbReference type="SMART" id="SM00276">
    <property type="entry name" value="GLECT"/>
    <property type="match status" value="1"/>
</dbReference>
<dbReference type="InterPro" id="IPR013320">
    <property type="entry name" value="ConA-like_dom_sf"/>
</dbReference>
<sequence>MAFLSNPPVPYIGSVRGVSPGLLISVSGQPTSQAKWFAINLQCGPSMNPRDDIALHISPRFEGPVSKVIRNSLQGGQWGIEENFGHFPFAPDAPFEILVMVEADLFKIAINGQHFTEFRHRMPLGRINTLAIDGDLHLHVVRYEGGDAGIPPESAYQQPHLTSSGSYSMPIPTSGPSYGGGSGSNLQAQPYGAPHNTSGYQSAPGAGYGSGGQGYQSAPGPGYGSGGQGYQSAPGAPYSSPGFTHSGSGQNFSSPGYTGSGQGYSAPPAAGHTSQSYSGTGAAPGGSRTSDYLKMGGAAAVGALGGFAVSRLIYPGGGGMGHGGMFHGKKGKKMKKHGGVMGQFPHKLKHHKVKHGKMKKWHKKGSSSSSSSSSSSRRSTTADSRSSGKWEATRELCQRRAVDEKLRGGVLVVEDDASSLAQLVDSSTAESSISGPIASVAGVDSAAGRCRIWLVSNLLLTS</sequence>
<accession>A0A914VK76</accession>
<dbReference type="WBParaSite" id="PSAMB.scaffold2113size25298.g16353.t1">
    <property type="protein sequence ID" value="PSAMB.scaffold2113size25298.g16353.t1"/>
    <property type="gene ID" value="PSAMB.scaffold2113size25298.g16353"/>
</dbReference>
<dbReference type="InterPro" id="IPR044156">
    <property type="entry name" value="Galectin-like"/>
</dbReference>
<feature type="region of interest" description="Disordered" evidence="4">
    <location>
        <begin position="149"/>
        <end position="286"/>
    </location>
</feature>
<dbReference type="CDD" id="cd00070">
    <property type="entry name" value="GLECT"/>
    <property type="match status" value="1"/>
</dbReference>
<dbReference type="FunFam" id="2.60.120.200:FF:000124">
    <property type="entry name" value="Galectin-4"/>
    <property type="match status" value="1"/>
</dbReference>
<dbReference type="SUPFAM" id="SSF49899">
    <property type="entry name" value="Concanavalin A-like lectins/glucanases"/>
    <property type="match status" value="1"/>
</dbReference>
<reference evidence="7" key="1">
    <citation type="submission" date="2022-11" db="UniProtKB">
        <authorList>
            <consortium name="WormBaseParasite"/>
        </authorList>
    </citation>
    <scope>IDENTIFICATION</scope>
</reference>
<organism evidence="6 7">
    <name type="scientific">Plectus sambesii</name>
    <dbReference type="NCBI Taxonomy" id="2011161"/>
    <lineage>
        <taxon>Eukaryota</taxon>
        <taxon>Metazoa</taxon>
        <taxon>Ecdysozoa</taxon>
        <taxon>Nematoda</taxon>
        <taxon>Chromadorea</taxon>
        <taxon>Plectida</taxon>
        <taxon>Plectina</taxon>
        <taxon>Plectoidea</taxon>
        <taxon>Plectidae</taxon>
        <taxon>Plectus</taxon>
    </lineage>
</organism>
<feature type="compositionally biased region" description="Polar residues" evidence="4">
    <location>
        <begin position="155"/>
        <end position="167"/>
    </location>
</feature>
<name>A0A914VK76_9BILA</name>
<dbReference type="PANTHER" id="PTHR11346">
    <property type="entry name" value="GALECTIN"/>
    <property type="match status" value="1"/>
</dbReference>
<dbReference type="Pfam" id="PF00337">
    <property type="entry name" value="Gal-bind_lectin"/>
    <property type="match status" value="1"/>
</dbReference>
<protein>
    <recommendedName>
        <fullName evidence="3">Galectin</fullName>
    </recommendedName>
</protein>
<feature type="compositionally biased region" description="Low complexity" evidence="4">
    <location>
        <begin position="366"/>
        <end position="385"/>
    </location>
</feature>
<keyword evidence="2" id="KW-0677">Repeat</keyword>
<dbReference type="PANTHER" id="PTHR11346:SF176">
    <property type="entry name" value="32 KDA BETA-GALACTOSIDE-BINDING LECTIN LEC-3"/>
    <property type="match status" value="1"/>
</dbReference>
<keyword evidence="6" id="KW-1185">Reference proteome</keyword>
<dbReference type="InterPro" id="IPR001079">
    <property type="entry name" value="Galectin_CRD"/>
</dbReference>
<feature type="region of interest" description="Disordered" evidence="4">
    <location>
        <begin position="348"/>
        <end position="392"/>
    </location>
</feature>
<keyword evidence="1 3" id="KW-0430">Lectin</keyword>
<evidence type="ECO:0000259" key="5">
    <source>
        <dbReference type="PROSITE" id="PS51304"/>
    </source>
</evidence>
<evidence type="ECO:0000313" key="6">
    <source>
        <dbReference type="Proteomes" id="UP000887566"/>
    </source>
</evidence>
<feature type="compositionally biased region" description="Basic residues" evidence="4">
    <location>
        <begin position="348"/>
        <end position="365"/>
    </location>
</feature>
<evidence type="ECO:0000256" key="3">
    <source>
        <dbReference type="RuleBase" id="RU102079"/>
    </source>
</evidence>
<dbReference type="Proteomes" id="UP000887566">
    <property type="component" value="Unplaced"/>
</dbReference>
<dbReference type="AlphaFoldDB" id="A0A914VK76"/>
<proteinExistence type="predicted"/>
<evidence type="ECO:0000256" key="1">
    <source>
        <dbReference type="ARBA" id="ARBA00022734"/>
    </source>
</evidence>
<evidence type="ECO:0000256" key="2">
    <source>
        <dbReference type="ARBA" id="ARBA00022737"/>
    </source>
</evidence>
<evidence type="ECO:0000313" key="7">
    <source>
        <dbReference type="WBParaSite" id="PSAMB.scaffold2113size25298.g16353.t1"/>
    </source>
</evidence>
<dbReference type="Gene3D" id="2.60.120.200">
    <property type="match status" value="1"/>
</dbReference>
<dbReference type="GO" id="GO:0030246">
    <property type="term" value="F:carbohydrate binding"/>
    <property type="evidence" value="ECO:0007669"/>
    <property type="project" value="UniProtKB-UniRule"/>
</dbReference>
<dbReference type="SMART" id="SM00908">
    <property type="entry name" value="Gal-bind_lectin"/>
    <property type="match status" value="1"/>
</dbReference>